<feature type="transmembrane region" description="Helical" evidence="2">
    <location>
        <begin position="276"/>
        <end position="298"/>
    </location>
</feature>
<dbReference type="PANTHER" id="PTHR23028:SF131">
    <property type="entry name" value="BLR2367 PROTEIN"/>
    <property type="match status" value="1"/>
</dbReference>
<feature type="transmembrane region" description="Helical" evidence="2">
    <location>
        <begin position="335"/>
        <end position="357"/>
    </location>
</feature>
<proteinExistence type="predicted"/>
<dbReference type="GO" id="GO:0016020">
    <property type="term" value="C:membrane"/>
    <property type="evidence" value="ECO:0007669"/>
    <property type="project" value="TreeGrafter"/>
</dbReference>
<name>A0A8J3RG97_9ACTN</name>
<evidence type="ECO:0000313" key="5">
    <source>
        <dbReference type="Proteomes" id="UP000616724"/>
    </source>
</evidence>
<feature type="transmembrane region" description="Helical" evidence="2">
    <location>
        <begin position="251"/>
        <end position="269"/>
    </location>
</feature>
<feature type="transmembrane region" description="Helical" evidence="2">
    <location>
        <begin position="369"/>
        <end position="390"/>
    </location>
</feature>
<feature type="transmembrane region" description="Helical" evidence="2">
    <location>
        <begin position="109"/>
        <end position="129"/>
    </location>
</feature>
<comment type="caution">
    <text evidence="4">The sequence shown here is derived from an EMBL/GenBank/DDBJ whole genome shotgun (WGS) entry which is preliminary data.</text>
</comment>
<organism evidence="4 5">
    <name type="scientific">Planobispora longispora</name>
    <dbReference type="NCBI Taxonomy" id="28887"/>
    <lineage>
        <taxon>Bacteria</taxon>
        <taxon>Bacillati</taxon>
        <taxon>Actinomycetota</taxon>
        <taxon>Actinomycetes</taxon>
        <taxon>Streptosporangiales</taxon>
        <taxon>Streptosporangiaceae</taxon>
        <taxon>Planobispora</taxon>
    </lineage>
</organism>
<keyword evidence="2" id="KW-1133">Transmembrane helix</keyword>
<evidence type="ECO:0000313" key="4">
    <source>
        <dbReference type="EMBL" id="GIH75761.1"/>
    </source>
</evidence>
<feature type="region of interest" description="Disordered" evidence="1">
    <location>
        <begin position="1"/>
        <end position="32"/>
    </location>
</feature>
<feature type="transmembrane region" description="Helical" evidence="2">
    <location>
        <begin position="206"/>
        <end position="223"/>
    </location>
</feature>
<dbReference type="AlphaFoldDB" id="A0A8J3RG97"/>
<gene>
    <name evidence="4" type="ORF">Plo01_21900</name>
</gene>
<evidence type="ECO:0000256" key="2">
    <source>
        <dbReference type="SAM" id="Phobius"/>
    </source>
</evidence>
<reference evidence="4 5" key="1">
    <citation type="submission" date="2021-01" db="EMBL/GenBank/DDBJ databases">
        <title>Whole genome shotgun sequence of Planobispora longispora NBRC 13918.</title>
        <authorList>
            <person name="Komaki H."/>
            <person name="Tamura T."/>
        </authorList>
    </citation>
    <scope>NUCLEOTIDE SEQUENCE [LARGE SCALE GENOMIC DNA]</scope>
    <source>
        <strain evidence="4 5">NBRC 13918</strain>
    </source>
</reference>
<evidence type="ECO:0000256" key="1">
    <source>
        <dbReference type="SAM" id="MobiDB-lite"/>
    </source>
</evidence>
<dbReference type="EMBL" id="BOOH01000018">
    <property type="protein sequence ID" value="GIH75761.1"/>
    <property type="molecule type" value="Genomic_DNA"/>
</dbReference>
<feature type="domain" description="Acyltransferase 3" evidence="3">
    <location>
        <begin position="39"/>
        <end position="387"/>
    </location>
</feature>
<dbReference type="InterPro" id="IPR050879">
    <property type="entry name" value="Acyltransferase_3"/>
</dbReference>
<dbReference type="Pfam" id="PF01757">
    <property type="entry name" value="Acyl_transf_3"/>
    <property type="match status" value="1"/>
</dbReference>
<dbReference type="Proteomes" id="UP000616724">
    <property type="component" value="Unassembled WGS sequence"/>
</dbReference>
<accession>A0A8J3RG97</accession>
<dbReference type="GO" id="GO:0016747">
    <property type="term" value="F:acyltransferase activity, transferring groups other than amino-acyl groups"/>
    <property type="evidence" value="ECO:0007669"/>
    <property type="project" value="InterPro"/>
</dbReference>
<feature type="transmembrane region" description="Helical" evidence="2">
    <location>
        <begin position="164"/>
        <end position="194"/>
    </location>
</feature>
<feature type="transmembrane region" description="Helical" evidence="2">
    <location>
        <begin position="304"/>
        <end position="323"/>
    </location>
</feature>
<dbReference type="PANTHER" id="PTHR23028">
    <property type="entry name" value="ACETYLTRANSFERASE"/>
    <property type="match status" value="1"/>
</dbReference>
<dbReference type="RefSeq" id="WP_203890430.1">
    <property type="nucleotide sequence ID" value="NZ_BOOH01000018.1"/>
</dbReference>
<feature type="transmembrane region" description="Helical" evidence="2">
    <location>
        <begin position="68"/>
        <end position="88"/>
    </location>
</feature>
<feature type="transmembrane region" description="Helical" evidence="2">
    <location>
        <begin position="38"/>
        <end position="62"/>
    </location>
</feature>
<protein>
    <recommendedName>
        <fullName evidence="3">Acyltransferase 3 domain-containing protein</fullName>
    </recommendedName>
</protein>
<keyword evidence="5" id="KW-1185">Reference proteome</keyword>
<sequence>MPTTEIGTPEVPLPRDGAGTSPGRGDPREDRRGDGARLAWLDALRGVAAGMVLVSHTLPWFAPALSPSWIGLGVCGVLIFFLVSGYIIPASLERRGCVRSFWIGRLFRLYPLYLLAIVVALAMAPIVPVNRGADPIAHITMLMTTVGSARIVDPMWTLSYEMIFYLLVTALFVTGAHRGSGPFAVGFMVLSLGVGVTLPNGLLPDSAPLVSLVAVVIGLACVLGGRLRTAGALVLGATAVVLVALGPVDPWLGPAILAVMFAGTAIRRWEQGRASAMWCVLIVVIILCAAPMVCFPASGSTRPAKWIPAVLVAAAVFAVGMALRHRRVPRLLSGFGMISYSVYLLHYPLLLLFVEVLGAPRLLPGPLPALLAALYLAALLGVCVLTYRYVELPMQRLGRWLAREAPPVEGREAPQVKGSV</sequence>
<keyword evidence="2" id="KW-0812">Transmembrane</keyword>
<dbReference type="GO" id="GO:0000271">
    <property type="term" value="P:polysaccharide biosynthetic process"/>
    <property type="evidence" value="ECO:0007669"/>
    <property type="project" value="TreeGrafter"/>
</dbReference>
<feature type="transmembrane region" description="Helical" evidence="2">
    <location>
        <begin position="230"/>
        <end position="245"/>
    </location>
</feature>
<evidence type="ECO:0000259" key="3">
    <source>
        <dbReference type="Pfam" id="PF01757"/>
    </source>
</evidence>
<dbReference type="InterPro" id="IPR002656">
    <property type="entry name" value="Acyl_transf_3_dom"/>
</dbReference>
<keyword evidence="2" id="KW-0472">Membrane</keyword>